<dbReference type="Gene3D" id="3.40.50.300">
    <property type="entry name" value="P-loop containing nucleotide triphosphate hydrolases"/>
    <property type="match status" value="1"/>
</dbReference>
<name>A0ABN5HMX1_9VIBR</name>
<dbReference type="InterPro" id="IPR027417">
    <property type="entry name" value="P-loop_NTPase"/>
</dbReference>
<dbReference type="InterPro" id="IPR027785">
    <property type="entry name" value="UvrD-like_helicase_C"/>
</dbReference>
<reference evidence="3" key="1">
    <citation type="submission" date="2017-12" db="EMBL/GenBank/DDBJ databases">
        <title>FDA dAtabase for Regulatory Grade micrObial Sequences (FDA-ARGOS): Supporting development and validation of Infectious Disease Dx tests.</title>
        <authorList>
            <person name="Hoffmann M."/>
            <person name="Allard M."/>
            <person name="Evans P."/>
            <person name="Brown E."/>
            <person name="Tallon L.J."/>
            <person name="Sadzewicz L."/>
            <person name="Sengamalay N."/>
            <person name="Ott S."/>
            <person name="Godinez A."/>
            <person name="Nagaraj S."/>
            <person name="Vavikolanu K."/>
            <person name="Aluvathingal J."/>
            <person name="Nadendla S."/>
            <person name="Hobson J."/>
            <person name="Sichtig H."/>
        </authorList>
    </citation>
    <scope>NUCLEOTIDE SEQUENCE [LARGE SCALE GENOMIC DNA]</scope>
    <source>
        <strain evidence="3">LMG 3418</strain>
    </source>
</reference>
<dbReference type="CDD" id="cd18809">
    <property type="entry name" value="SF1_C_RecD"/>
    <property type="match status" value="1"/>
</dbReference>
<dbReference type="Proteomes" id="UP000237665">
    <property type="component" value="Chromosome 1"/>
</dbReference>
<dbReference type="SUPFAM" id="SSF52540">
    <property type="entry name" value="P-loop containing nucleoside triphosphate hydrolases"/>
    <property type="match status" value="1"/>
</dbReference>
<evidence type="ECO:0000313" key="2">
    <source>
        <dbReference type="EMBL" id="AVH27801.1"/>
    </source>
</evidence>
<keyword evidence="3" id="KW-1185">Reference proteome</keyword>
<organism evidence="2 3">
    <name type="scientific">Vibrio diabolicus</name>
    <dbReference type="NCBI Taxonomy" id="50719"/>
    <lineage>
        <taxon>Bacteria</taxon>
        <taxon>Pseudomonadati</taxon>
        <taxon>Pseudomonadota</taxon>
        <taxon>Gammaproteobacteria</taxon>
        <taxon>Vibrionales</taxon>
        <taxon>Vibrionaceae</taxon>
        <taxon>Vibrio</taxon>
        <taxon>Vibrio diabolicus subgroup</taxon>
    </lineage>
</organism>
<gene>
    <name evidence="2" type="ORF">AL468_11800</name>
</gene>
<protein>
    <recommendedName>
        <fullName evidence="1">UvrD-like helicase C-terminal domain-containing protein</fullName>
    </recommendedName>
</protein>
<accession>A0ABN5HMX1</accession>
<evidence type="ECO:0000313" key="3">
    <source>
        <dbReference type="Proteomes" id="UP000237665"/>
    </source>
</evidence>
<feature type="domain" description="UvrD-like helicase C-terminal" evidence="1">
    <location>
        <begin position="14"/>
        <end position="54"/>
    </location>
</feature>
<proteinExistence type="predicted"/>
<dbReference type="EMBL" id="CP014134">
    <property type="protein sequence ID" value="AVH27801.1"/>
    <property type="molecule type" value="Genomic_DNA"/>
</dbReference>
<dbReference type="Pfam" id="PF13538">
    <property type="entry name" value="UvrD_C_2"/>
    <property type="match status" value="1"/>
</dbReference>
<evidence type="ECO:0000259" key="1">
    <source>
        <dbReference type="Pfam" id="PF13538"/>
    </source>
</evidence>
<sequence>MIPLMLALMDSIKLAYAISLHKGQGSQFKRVIITLTNSKMLDKAWVYTALTRAEVTIE</sequence>